<dbReference type="Proteomes" id="UP001156691">
    <property type="component" value="Unassembled WGS sequence"/>
</dbReference>
<evidence type="ECO:0000259" key="2">
    <source>
        <dbReference type="Pfam" id="PF00248"/>
    </source>
</evidence>
<accession>A0ABQ5W4B1</accession>
<keyword evidence="4" id="KW-1185">Reference proteome</keyword>
<proteinExistence type="predicted"/>
<protein>
    <submittedName>
        <fullName evidence="3">Oxidoreductase</fullName>
    </submittedName>
</protein>
<dbReference type="InterPro" id="IPR023210">
    <property type="entry name" value="NADP_OxRdtase_dom"/>
</dbReference>
<evidence type="ECO:0000313" key="3">
    <source>
        <dbReference type="EMBL" id="GLQ54902.1"/>
    </source>
</evidence>
<dbReference type="Pfam" id="PF00248">
    <property type="entry name" value="Aldo_ket_red"/>
    <property type="match status" value="1"/>
</dbReference>
<feature type="domain" description="NADP-dependent oxidoreductase" evidence="2">
    <location>
        <begin position="22"/>
        <end position="326"/>
    </location>
</feature>
<sequence>MSNTLSLKSYRLLGRSGLRVSPIALGAMTFGTDWGWGSDEAESRRIFDAYLDRGGNFVDTANQYTNGTSERFVGAFAKGRRDRLAIATKYTLTSDPTDPNAGGNHRKSMVRSVEASLARLQTDYIDLLYLHAWDFTTHVEEILRALDDLVRAGKVVYVAISDAPAWQVSRMQAIADLRGWSPLVALQIEYSLIERSVERDLIPMAREMGLGVIPWSPLGSGVLTGKYTRADLDIGSGAASAAGTRKNIAAGNGSLTERGLAIADVVKSVAAETGKTPSQVAIAWTLLNAAVTAPIIGARTMAHLEDNLGALDVVLSDDQRARLEQASAVDPGFPHEFLARPLTRSVMFGETPVPQRA</sequence>
<gene>
    <name evidence="3" type="ORF">GCM10010862_21610</name>
</gene>
<dbReference type="Gene3D" id="3.20.20.100">
    <property type="entry name" value="NADP-dependent oxidoreductase domain"/>
    <property type="match status" value="1"/>
</dbReference>
<dbReference type="InterPro" id="IPR020471">
    <property type="entry name" value="AKR"/>
</dbReference>
<dbReference type="PANTHER" id="PTHR43364:SF4">
    <property type="entry name" value="NAD(P)-LINKED OXIDOREDUCTASE SUPERFAMILY PROTEIN"/>
    <property type="match status" value="1"/>
</dbReference>
<reference evidence="4" key="1">
    <citation type="journal article" date="2019" name="Int. J. Syst. Evol. Microbiol.">
        <title>The Global Catalogue of Microorganisms (GCM) 10K type strain sequencing project: providing services to taxonomists for standard genome sequencing and annotation.</title>
        <authorList>
            <consortium name="The Broad Institute Genomics Platform"/>
            <consortium name="The Broad Institute Genome Sequencing Center for Infectious Disease"/>
            <person name="Wu L."/>
            <person name="Ma J."/>
        </authorList>
    </citation>
    <scope>NUCLEOTIDE SEQUENCE [LARGE SCALE GENOMIC DNA]</scope>
    <source>
        <strain evidence="4">NBRC 112416</strain>
    </source>
</reference>
<dbReference type="SUPFAM" id="SSF51430">
    <property type="entry name" value="NAD(P)-linked oxidoreductase"/>
    <property type="match status" value="1"/>
</dbReference>
<dbReference type="InterPro" id="IPR050523">
    <property type="entry name" value="AKR_Detox_Biosynth"/>
</dbReference>
<evidence type="ECO:0000313" key="4">
    <source>
        <dbReference type="Proteomes" id="UP001156691"/>
    </source>
</evidence>
<keyword evidence="1" id="KW-0560">Oxidoreductase</keyword>
<dbReference type="PRINTS" id="PR00069">
    <property type="entry name" value="ALDKETRDTASE"/>
</dbReference>
<dbReference type="PANTHER" id="PTHR43364">
    <property type="entry name" value="NADH-SPECIFIC METHYLGLYOXAL REDUCTASE-RELATED"/>
    <property type="match status" value="1"/>
</dbReference>
<name>A0ABQ5W4B1_9HYPH</name>
<comment type="caution">
    <text evidence="3">The sequence shown here is derived from an EMBL/GenBank/DDBJ whole genome shotgun (WGS) entry which is preliminary data.</text>
</comment>
<dbReference type="InterPro" id="IPR036812">
    <property type="entry name" value="NAD(P)_OxRdtase_dom_sf"/>
</dbReference>
<dbReference type="CDD" id="cd19080">
    <property type="entry name" value="AKR_AKR9A_9B"/>
    <property type="match status" value="1"/>
</dbReference>
<organism evidence="3 4">
    <name type="scientific">Devosia nitrariae</name>
    <dbReference type="NCBI Taxonomy" id="2071872"/>
    <lineage>
        <taxon>Bacteria</taxon>
        <taxon>Pseudomonadati</taxon>
        <taxon>Pseudomonadota</taxon>
        <taxon>Alphaproteobacteria</taxon>
        <taxon>Hyphomicrobiales</taxon>
        <taxon>Devosiaceae</taxon>
        <taxon>Devosia</taxon>
    </lineage>
</organism>
<evidence type="ECO:0000256" key="1">
    <source>
        <dbReference type="ARBA" id="ARBA00023002"/>
    </source>
</evidence>
<dbReference type="RefSeq" id="WP_284340347.1">
    <property type="nucleotide sequence ID" value="NZ_BSNS01000011.1"/>
</dbReference>
<dbReference type="EMBL" id="BSNS01000011">
    <property type="protein sequence ID" value="GLQ54902.1"/>
    <property type="molecule type" value="Genomic_DNA"/>
</dbReference>